<name>A0AAV9Z4V3_9AGAR</name>
<gene>
    <name evidence="1" type="ORF">R3P38DRAFT_2588029</name>
</gene>
<comment type="caution">
    <text evidence="1">The sequence shown here is derived from an EMBL/GenBank/DDBJ whole genome shotgun (WGS) entry which is preliminary data.</text>
</comment>
<evidence type="ECO:0000313" key="2">
    <source>
        <dbReference type="Proteomes" id="UP001362999"/>
    </source>
</evidence>
<evidence type="ECO:0000313" key="1">
    <source>
        <dbReference type="EMBL" id="KAK6969433.1"/>
    </source>
</evidence>
<organism evidence="1 2">
    <name type="scientific">Favolaschia claudopus</name>
    <dbReference type="NCBI Taxonomy" id="2862362"/>
    <lineage>
        <taxon>Eukaryota</taxon>
        <taxon>Fungi</taxon>
        <taxon>Dikarya</taxon>
        <taxon>Basidiomycota</taxon>
        <taxon>Agaricomycotina</taxon>
        <taxon>Agaricomycetes</taxon>
        <taxon>Agaricomycetidae</taxon>
        <taxon>Agaricales</taxon>
        <taxon>Marasmiineae</taxon>
        <taxon>Mycenaceae</taxon>
        <taxon>Favolaschia</taxon>
    </lineage>
</organism>
<accession>A0AAV9Z4V3</accession>
<protein>
    <submittedName>
        <fullName evidence="1">Uncharacterized protein</fullName>
    </submittedName>
</protein>
<dbReference type="AlphaFoldDB" id="A0AAV9Z4V3"/>
<dbReference type="EMBL" id="JAWWNJ010000224">
    <property type="protein sequence ID" value="KAK6969433.1"/>
    <property type="molecule type" value="Genomic_DNA"/>
</dbReference>
<sequence length="558" mass="62727">MPESDVAKALKHEIEKALRDEAKISQDWPEGHLEILPRSFTVGTNVKSYTTLTVDRGDYLESQEPLPNLRYYENEWDRVRVPENADWAYLAQHQLKAGPVHVAVRGKILALAAGFHAVVCHLGLEATVIPMRVVDYRSLVAPWNCVSGPNEDCDKAALMRSFDLPERFRDPARHLEDPATNVFGAIVTANTAFVICDSSRLIRLCVVSSSVLITQDDLLPGSDMWKSRLWKAFPGGPDWVSELPEALACLDHWRDEVVKSGKRKTKCIVDVLTEASGPGGGIGKHLANDFLYEVAIHPDTPSFVLCTDEASFSRLRSHLPVFMARWESPQYLKACAGRTNSLNPFAFNTTSDRNFFSSYVPVYRRTSVRVRRDLYNLYLANGLFDPEHIIGTLYTKPVTLLTKEWKDVPVRFFSASNTNRYHIIKAQVPNGWKTRVEEPMLSDVTNAGFATTLGRASFREQVNNKVDLEQAKLLVHRGRPRKVCAMSISPGFSTHLSQDKTGLPGRPRKTDTKARIARKEAQARVIHPIACVEQENDELLGSDIPEDGPRRSKRIRLT</sequence>
<proteinExistence type="predicted"/>
<reference evidence="1 2" key="1">
    <citation type="journal article" date="2024" name="J Genomics">
        <title>Draft genome sequencing and assembly of Favolaschia claudopus CIRM-BRFM 2984 isolated from oak limbs.</title>
        <authorList>
            <person name="Navarro D."/>
            <person name="Drula E."/>
            <person name="Chaduli D."/>
            <person name="Cazenave R."/>
            <person name="Ahrendt S."/>
            <person name="Wang J."/>
            <person name="Lipzen A."/>
            <person name="Daum C."/>
            <person name="Barry K."/>
            <person name="Grigoriev I.V."/>
            <person name="Favel A."/>
            <person name="Rosso M.N."/>
            <person name="Martin F."/>
        </authorList>
    </citation>
    <scope>NUCLEOTIDE SEQUENCE [LARGE SCALE GENOMIC DNA]</scope>
    <source>
        <strain evidence="1 2">CIRM-BRFM 2984</strain>
    </source>
</reference>
<dbReference type="Proteomes" id="UP001362999">
    <property type="component" value="Unassembled WGS sequence"/>
</dbReference>
<keyword evidence="2" id="KW-1185">Reference proteome</keyword>